<evidence type="ECO:0000313" key="4">
    <source>
        <dbReference type="Proteomes" id="UP001365781"/>
    </source>
</evidence>
<evidence type="ECO:0000313" key="3">
    <source>
        <dbReference type="EMBL" id="MEI5615598.1"/>
    </source>
</evidence>
<dbReference type="EMBL" id="JBBAYM010000039">
    <property type="protein sequence ID" value="MEI5615598.1"/>
    <property type="molecule type" value="Genomic_DNA"/>
</dbReference>
<dbReference type="Gene3D" id="2.80.10.50">
    <property type="match status" value="1"/>
</dbReference>
<accession>A0ABU8GQY4</accession>
<feature type="region of interest" description="Disordered" evidence="1">
    <location>
        <begin position="376"/>
        <end position="417"/>
    </location>
</feature>
<proteinExistence type="predicted"/>
<evidence type="ECO:0000259" key="2">
    <source>
        <dbReference type="SMART" id="SM00458"/>
    </source>
</evidence>
<dbReference type="PROSITE" id="PS50231">
    <property type="entry name" value="RICIN_B_LECTIN"/>
    <property type="match status" value="1"/>
</dbReference>
<feature type="compositionally biased region" description="Basic and acidic residues" evidence="1">
    <location>
        <begin position="1"/>
        <end position="19"/>
    </location>
</feature>
<dbReference type="SMART" id="SM00458">
    <property type="entry name" value="RICIN"/>
    <property type="match status" value="1"/>
</dbReference>
<sequence>MTRARDERPGGDGHEDHQDTGAPGARPDDGSDHRYADASDARLTTLLRADTPVAYTALRELRERHRPSVLAYARLCAASESSARELATQAFTMATKETARGVEPAVPWRHQLLLLTVRVAATWTADGHATGLTPALRPMLDAASPDGPVPPLLAAFQSLPPRPQGLIWYGVVEEEPDDRTAVLLGLTADDVTYKRESAVQALRQACLRVRLAASHDPRCQDFRRLIEESVRPDTPRHSTDLQAHMEHCGHCAGAYEELCALRDSPRTTLAEGLLPWGGTSYTRGVSAARSGARAWDGGGGYGGAGFAEPEAGARTGAGNAPQPPQPGQPWAGPGADSRAGGWAGAGIDTVSGPGVSFAAGAGAGVGAGGGSGDGSGMGTGVGVGPDSGSGADGDSGASDGVGAGIGPGAGGSGTGGDSAGVGSGLGIDSGFGSGPGIDFGFGSGSAFVRGQGSEVGSRSDAFAGAEAWGASGDGPPGRATEAGATAGTSAVGIGGAPDSWAAAGADGMTAGAGNGNGAGAGEGPESGAPGGGWSPTRRLVLTTVALGVALAPLLAFLVFSGTVGSSDDNAGSVGTPATPPSGPVTPTAPASPTPSASPSESESPSKPPEKEKEKPTKSPSPTPSTSGPATPQLPYGPPLNGSYTQVVNVASGLCLDIRGELEKGTDVVTATCSSRATQRWRVDSQRDALQSFADPDLCLDSRGATDDGVGIWDCDSLDGDNGKNLRFEFGPRGLISPAIGPGYAVTPDALGSVSFAEVSGRDGQRWRAGAGPVHT</sequence>
<feature type="compositionally biased region" description="Low complexity" evidence="1">
    <location>
        <begin position="584"/>
        <end position="604"/>
    </location>
</feature>
<feature type="compositionally biased region" description="Basic and acidic residues" evidence="1">
    <location>
        <begin position="26"/>
        <end position="35"/>
    </location>
</feature>
<keyword evidence="4" id="KW-1185">Reference proteome</keyword>
<dbReference type="Proteomes" id="UP001365781">
    <property type="component" value="Unassembled WGS sequence"/>
</dbReference>
<feature type="domain" description="Ricin B lectin" evidence="2">
    <location>
        <begin position="640"/>
        <end position="769"/>
    </location>
</feature>
<dbReference type="RefSeq" id="WP_336537784.1">
    <property type="nucleotide sequence ID" value="NZ_JBBAYL010000008.1"/>
</dbReference>
<evidence type="ECO:0000256" key="1">
    <source>
        <dbReference type="SAM" id="MobiDB-lite"/>
    </source>
</evidence>
<dbReference type="SUPFAM" id="SSF50370">
    <property type="entry name" value="Ricin B-like lectins"/>
    <property type="match status" value="1"/>
</dbReference>
<feature type="region of interest" description="Disordered" evidence="1">
    <location>
        <begin position="567"/>
        <end position="639"/>
    </location>
</feature>
<feature type="region of interest" description="Disordered" evidence="1">
    <location>
        <begin position="303"/>
        <end position="347"/>
    </location>
</feature>
<gene>
    <name evidence="3" type="ORF">WB403_41435</name>
</gene>
<feature type="compositionally biased region" description="Basic and acidic residues" evidence="1">
    <location>
        <begin position="607"/>
        <end position="616"/>
    </location>
</feature>
<dbReference type="InterPro" id="IPR035992">
    <property type="entry name" value="Ricin_B-like_lectins"/>
</dbReference>
<comment type="caution">
    <text evidence="3">The sequence shown here is derived from an EMBL/GenBank/DDBJ whole genome shotgun (WGS) entry which is preliminary data.</text>
</comment>
<dbReference type="InterPro" id="IPR000772">
    <property type="entry name" value="Ricin_B_lectin"/>
</dbReference>
<dbReference type="Pfam" id="PF00652">
    <property type="entry name" value="Ricin_B_lectin"/>
    <property type="match status" value="1"/>
</dbReference>
<protein>
    <submittedName>
        <fullName evidence="3">RICIN domain-containing protein</fullName>
    </submittedName>
</protein>
<feature type="compositionally biased region" description="Low complexity" evidence="1">
    <location>
        <begin position="306"/>
        <end position="320"/>
    </location>
</feature>
<feature type="compositionally biased region" description="Gly residues" evidence="1">
    <location>
        <begin position="513"/>
        <end position="533"/>
    </location>
</feature>
<feature type="region of interest" description="Disordered" evidence="1">
    <location>
        <begin position="513"/>
        <end position="534"/>
    </location>
</feature>
<organism evidence="3 4">
    <name type="scientific">Streptomyces brasiliscabiei</name>
    <dbReference type="NCBI Taxonomy" id="2736302"/>
    <lineage>
        <taxon>Bacteria</taxon>
        <taxon>Bacillati</taxon>
        <taxon>Actinomycetota</taxon>
        <taxon>Actinomycetes</taxon>
        <taxon>Kitasatosporales</taxon>
        <taxon>Streptomycetaceae</taxon>
        <taxon>Streptomyces</taxon>
    </lineage>
</organism>
<name>A0ABU8GQY4_9ACTN</name>
<feature type="region of interest" description="Disordered" evidence="1">
    <location>
        <begin position="1"/>
        <end position="35"/>
    </location>
</feature>
<feature type="compositionally biased region" description="Low complexity" evidence="1">
    <location>
        <begin position="617"/>
        <end position="630"/>
    </location>
</feature>
<reference evidence="3 4" key="1">
    <citation type="submission" date="2024-03" db="EMBL/GenBank/DDBJ databases">
        <title>First Report of Pectobacterium brasiliscabiei causing potato scab in china.</title>
        <authorList>
            <person name="Handique U."/>
        </authorList>
    </citation>
    <scope>NUCLEOTIDE SEQUENCE [LARGE SCALE GENOMIC DNA]</scope>
    <source>
        <strain evidence="3 4">ZRIMU1503</strain>
    </source>
</reference>